<evidence type="ECO:0008006" key="4">
    <source>
        <dbReference type="Google" id="ProtNLM"/>
    </source>
</evidence>
<gene>
    <name evidence="2" type="ORF">HJG52_00395</name>
</gene>
<keyword evidence="1" id="KW-1133">Transmembrane helix</keyword>
<dbReference type="NCBIfam" id="NF041635">
    <property type="entry name" value="STM3941_fam"/>
    <property type="match status" value="1"/>
</dbReference>
<evidence type="ECO:0000313" key="2">
    <source>
        <dbReference type="EMBL" id="NNM44467.1"/>
    </source>
</evidence>
<comment type="caution">
    <text evidence="2">The sequence shown here is derived from an EMBL/GenBank/DDBJ whole genome shotgun (WGS) entry which is preliminary data.</text>
</comment>
<name>A0A849HID9_9MICO</name>
<dbReference type="Proteomes" id="UP000588586">
    <property type="component" value="Unassembled WGS sequence"/>
</dbReference>
<accession>A0A849HID9</accession>
<dbReference type="InterPro" id="IPR048136">
    <property type="entry name" value="STM3941-like"/>
</dbReference>
<organism evidence="2 3">
    <name type="scientific">Knoellia koreensis</name>
    <dbReference type="NCBI Taxonomy" id="2730921"/>
    <lineage>
        <taxon>Bacteria</taxon>
        <taxon>Bacillati</taxon>
        <taxon>Actinomycetota</taxon>
        <taxon>Actinomycetes</taxon>
        <taxon>Micrococcales</taxon>
        <taxon>Intrasporangiaceae</taxon>
        <taxon>Knoellia</taxon>
    </lineage>
</organism>
<feature type="transmembrane region" description="Helical" evidence="1">
    <location>
        <begin position="36"/>
        <end position="60"/>
    </location>
</feature>
<keyword evidence="1" id="KW-0812">Transmembrane</keyword>
<dbReference type="EMBL" id="JABEPQ010000001">
    <property type="protein sequence ID" value="NNM44467.1"/>
    <property type="molecule type" value="Genomic_DNA"/>
</dbReference>
<feature type="transmembrane region" description="Helical" evidence="1">
    <location>
        <begin position="12"/>
        <end position="30"/>
    </location>
</feature>
<protein>
    <recommendedName>
        <fullName evidence="4">PH domain-containing protein</fullName>
    </recommendedName>
</protein>
<dbReference type="AlphaFoldDB" id="A0A849HID9"/>
<dbReference type="RefSeq" id="WP_171241619.1">
    <property type="nucleotide sequence ID" value="NZ_JABEPQ010000001.1"/>
</dbReference>
<keyword evidence="3" id="KW-1185">Reference proteome</keyword>
<evidence type="ECO:0000256" key="1">
    <source>
        <dbReference type="SAM" id="Phobius"/>
    </source>
</evidence>
<reference evidence="2 3" key="1">
    <citation type="submission" date="2020-04" db="EMBL/GenBank/DDBJ databases">
        <title>Knoellia sp. isolate from air conditioner.</title>
        <authorList>
            <person name="Chea S."/>
            <person name="Kim D.-U."/>
        </authorList>
    </citation>
    <scope>NUCLEOTIDE SEQUENCE [LARGE SCALE GENOMIC DNA]</scope>
    <source>
        <strain evidence="2 3">DB2414S</strain>
    </source>
</reference>
<evidence type="ECO:0000313" key="3">
    <source>
        <dbReference type="Proteomes" id="UP000588586"/>
    </source>
</evidence>
<keyword evidence="1" id="KW-0472">Membrane</keyword>
<proteinExistence type="predicted"/>
<sequence length="178" mass="18927">MPVVIQRSRLKTSLALAGVVLFLVAGWFLIRSEDPTGVLIGWVGIVVFGLFGVAGVAMILRRGPGLVVDDVGFTDASSVVAMGRVPWSDVVNVWEWKASSTTNIVVTVRDPEAYVARLRGPARWAARANVGMVGSPVALASTGLRISSGDLFELLSSRLSAYQERHPVGPDGDVGGRR</sequence>